<dbReference type="GO" id="GO:0070652">
    <property type="term" value="C:HAUS complex"/>
    <property type="evidence" value="ECO:0007669"/>
    <property type="project" value="InterPro"/>
</dbReference>
<protein>
    <recommendedName>
        <fullName evidence="15">HAUS augmin-like complex subunit 1</fullName>
    </recommendedName>
</protein>
<dbReference type="GeneID" id="66063841"/>
<reference evidence="12" key="3">
    <citation type="submission" date="2020-03" db="EMBL/GenBank/DDBJ databases">
        <title>A mixture of massive structural variations and highly conserved coding sequences in Ustilaginoidea virens genome.</title>
        <authorList>
            <person name="Zhang K."/>
            <person name="Zhao Z."/>
            <person name="Zhang Z."/>
            <person name="Li Y."/>
            <person name="Hsiang T."/>
            <person name="Sun W."/>
        </authorList>
    </citation>
    <scope>NUCLEOTIDE SEQUENCE</scope>
    <source>
        <strain evidence="12">UV-8b</strain>
    </source>
</reference>
<keyword evidence="6" id="KW-0498">Mitosis</keyword>
<dbReference type="GO" id="GO:0051301">
    <property type="term" value="P:cell division"/>
    <property type="evidence" value="ECO:0007669"/>
    <property type="project" value="UniProtKB-KW"/>
</dbReference>
<keyword evidence="13" id="KW-1185">Reference proteome</keyword>
<feature type="region of interest" description="Disordered" evidence="10">
    <location>
        <begin position="79"/>
        <end position="99"/>
    </location>
</feature>
<dbReference type="OrthoDB" id="5372507at2759"/>
<dbReference type="GO" id="GO:0005829">
    <property type="term" value="C:cytosol"/>
    <property type="evidence" value="ECO:0007669"/>
    <property type="project" value="TreeGrafter"/>
</dbReference>
<evidence type="ECO:0000313" key="13">
    <source>
        <dbReference type="Proteomes" id="UP000027002"/>
    </source>
</evidence>
<evidence type="ECO:0000256" key="7">
    <source>
        <dbReference type="ARBA" id="ARBA00023054"/>
    </source>
</evidence>
<dbReference type="RefSeq" id="XP_042996495.1">
    <property type="nucleotide sequence ID" value="XM_043140561.1"/>
</dbReference>
<reference evidence="14" key="2">
    <citation type="journal article" date="2016" name="Genome Announc.">
        <title>Genome sequence of Ustilaginoidea virens IPU010, a rice pathogenic fungus causing false smut.</title>
        <authorList>
            <person name="Kumagai T."/>
            <person name="Ishii T."/>
            <person name="Terai G."/>
            <person name="Umemura M."/>
            <person name="Machida M."/>
            <person name="Asai K."/>
        </authorList>
    </citation>
    <scope>NUCLEOTIDE SEQUENCE [LARGE SCALE GENOMIC DNA]</scope>
    <source>
        <strain evidence="14">IPU010</strain>
    </source>
</reference>
<evidence type="ECO:0000256" key="10">
    <source>
        <dbReference type="SAM" id="MobiDB-lite"/>
    </source>
</evidence>
<keyword evidence="9" id="KW-0131">Cell cycle</keyword>
<evidence type="ECO:0000313" key="11">
    <source>
        <dbReference type="EMBL" id="GAO15811.1"/>
    </source>
</evidence>
<dbReference type="PANTHER" id="PTHR31570">
    <property type="entry name" value="HAUS AUGMIN-LIKE COMPLEX SUBUNIT 1"/>
    <property type="match status" value="1"/>
</dbReference>
<evidence type="ECO:0000313" key="14">
    <source>
        <dbReference type="Proteomes" id="UP000054053"/>
    </source>
</evidence>
<sequence>MDFSSPGDPSAHFSPSVSRMAASAAKDWSYVDSWLASKFPSGQVPPFERNPATLQALMATAAVSESVDETSDMLAGLNAASSSQRTSSVNDDETVGQPDARSTLRTEILLRVADHLSQEGRAALEALALTAAQQGIGCPDTDSLVRNFLAMQSSLFETEQMLARVGAVRALLSREASGVAETLAASQDARHLVPSESELPRENLELQRKTRVAAKQLVDGKDDLAVAPSIRLPHPTIRCVLDDEEELLALLKEKKRLDAQMAVFAGLSSDPDRAKSQVEDSEQLLLALRTTRDEMFESLVEKASPVKRS</sequence>
<feature type="compositionally biased region" description="Polar residues" evidence="10">
    <location>
        <begin position="79"/>
        <end position="89"/>
    </location>
</feature>
<comment type="subcellular location">
    <subcellularLocation>
        <location evidence="1">Cytoplasm</location>
        <location evidence="1">Cytoskeleton</location>
        <location evidence="1">Spindle</location>
    </subcellularLocation>
</comment>
<evidence type="ECO:0000256" key="4">
    <source>
        <dbReference type="ARBA" id="ARBA00022618"/>
    </source>
</evidence>
<evidence type="ECO:0000256" key="3">
    <source>
        <dbReference type="ARBA" id="ARBA00022490"/>
    </source>
</evidence>
<keyword evidence="5" id="KW-0493">Microtubule</keyword>
<keyword evidence="8" id="KW-0206">Cytoskeleton</keyword>
<dbReference type="GO" id="GO:0005874">
    <property type="term" value="C:microtubule"/>
    <property type="evidence" value="ECO:0007669"/>
    <property type="project" value="UniProtKB-KW"/>
</dbReference>
<evidence type="ECO:0000256" key="2">
    <source>
        <dbReference type="ARBA" id="ARBA00005479"/>
    </source>
</evidence>
<dbReference type="GO" id="GO:0005819">
    <property type="term" value="C:spindle"/>
    <property type="evidence" value="ECO:0007669"/>
    <property type="project" value="UniProtKB-SubCell"/>
</dbReference>
<evidence type="ECO:0000313" key="12">
    <source>
        <dbReference type="EMBL" id="QUC18822.1"/>
    </source>
</evidence>
<evidence type="ECO:0000256" key="9">
    <source>
        <dbReference type="ARBA" id="ARBA00023306"/>
    </source>
</evidence>
<dbReference type="Proteomes" id="UP000054053">
    <property type="component" value="Unassembled WGS sequence"/>
</dbReference>
<dbReference type="AlphaFoldDB" id="A0A063C1J2"/>
<keyword evidence="7" id="KW-0175">Coiled coil</keyword>
<evidence type="ECO:0000256" key="5">
    <source>
        <dbReference type="ARBA" id="ARBA00022701"/>
    </source>
</evidence>
<evidence type="ECO:0000256" key="1">
    <source>
        <dbReference type="ARBA" id="ARBA00004186"/>
    </source>
</evidence>
<comment type="similarity">
    <text evidence="2">Belongs to the HAUS1 family.</text>
</comment>
<evidence type="ECO:0008006" key="15">
    <source>
        <dbReference type="Google" id="ProtNLM"/>
    </source>
</evidence>
<dbReference type="GO" id="GO:0051225">
    <property type="term" value="P:spindle assembly"/>
    <property type="evidence" value="ECO:0007669"/>
    <property type="project" value="InterPro"/>
</dbReference>
<reference evidence="11" key="1">
    <citation type="journal article" date="2016" name="Genome Announc.">
        <title>Genome Sequence of Ustilaginoidea virens IPU010, a Rice Pathogenic Fungus Causing False Smut.</title>
        <authorList>
            <person name="Kumagai T."/>
            <person name="Ishii T."/>
            <person name="Terai G."/>
            <person name="Umemura M."/>
            <person name="Machida M."/>
            <person name="Asai K."/>
        </authorList>
    </citation>
    <scope>NUCLEOTIDE SEQUENCE [LARGE SCALE GENOMIC DNA]</scope>
    <source>
        <strain evidence="11">IPU010</strain>
    </source>
</reference>
<name>A0A063C1J2_USTVR</name>
<evidence type="ECO:0000256" key="8">
    <source>
        <dbReference type="ARBA" id="ARBA00023212"/>
    </source>
</evidence>
<proteinExistence type="inferred from homology"/>
<dbReference type="PANTHER" id="PTHR31570:SF1">
    <property type="entry name" value="HAUS AUGMIN-LIKE COMPLEX SUBUNIT 1"/>
    <property type="match status" value="1"/>
</dbReference>
<dbReference type="Pfam" id="PF25762">
    <property type="entry name" value="HAUS1"/>
    <property type="match status" value="1"/>
</dbReference>
<dbReference type="EMBL" id="BBTG02000008">
    <property type="protein sequence ID" value="GAO15811.1"/>
    <property type="molecule type" value="Genomic_DNA"/>
</dbReference>
<accession>A0A063C1J2</accession>
<keyword evidence="3" id="KW-0963">Cytoplasm</keyword>
<dbReference type="HOGENOM" id="CLU_068908_0_0_1"/>
<dbReference type="EMBL" id="CP072754">
    <property type="protein sequence ID" value="QUC18822.1"/>
    <property type="molecule type" value="Genomic_DNA"/>
</dbReference>
<evidence type="ECO:0000256" key="6">
    <source>
        <dbReference type="ARBA" id="ARBA00022776"/>
    </source>
</evidence>
<keyword evidence="4" id="KW-0132">Cell division</keyword>
<dbReference type="Proteomes" id="UP000027002">
    <property type="component" value="Chromosome 2"/>
</dbReference>
<organism evidence="11 14">
    <name type="scientific">Ustilaginoidea virens</name>
    <name type="common">Rice false smut fungus</name>
    <name type="synonym">Villosiclava virens</name>
    <dbReference type="NCBI Taxonomy" id="1159556"/>
    <lineage>
        <taxon>Eukaryota</taxon>
        <taxon>Fungi</taxon>
        <taxon>Dikarya</taxon>
        <taxon>Ascomycota</taxon>
        <taxon>Pezizomycotina</taxon>
        <taxon>Sordariomycetes</taxon>
        <taxon>Hypocreomycetidae</taxon>
        <taxon>Hypocreales</taxon>
        <taxon>Clavicipitaceae</taxon>
        <taxon>Ustilaginoidea</taxon>
    </lineage>
</organism>
<gene>
    <name evidence="12" type="ORF">UV8b_03063</name>
    <name evidence="11" type="ORF">UVI_02021250</name>
</gene>
<dbReference type="InterPro" id="IPR026243">
    <property type="entry name" value="HAUS1"/>
</dbReference>
<dbReference type="KEGG" id="uvi:66063841"/>